<reference evidence="14" key="2">
    <citation type="submission" date="2025-09" db="UniProtKB">
        <authorList>
            <consortium name="Ensembl"/>
        </authorList>
    </citation>
    <scope>IDENTIFICATION</scope>
</reference>
<evidence type="ECO:0000256" key="12">
    <source>
        <dbReference type="SAM" id="SignalP"/>
    </source>
</evidence>
<sequence length="826" mass="91459">MGIALTVVSLIGAVLSLSTVSTFLYHRETPVIKFSFLEFSKDGDLIIGGIFSLDSTQGTNNHGYHTFMQKISLMSRYFFSKSILFLELLFARAVIFTVEEINKNPTLLNGVTLGYRIYNGCGGDGPIRAAIEAATSGEKCSKRVQALIGHSSSGVSKNINLLVGVLDIPLISHLSTCACLSDKRIHPTFFRTVPSDQFQISALVQLMKHFGWQWVGIIHSAEVYASDGAAEFIKQGKVEGICVEYAISFDLYDIKNEQKVTEKLKASTSSVVLLYMSLTYMRALFKKVDTNNLPRKQWIGSEAWISQVDLASIGSKNVLHGAMGFFDCSFSPSNTTKLCTGGEDLRTISSAYTNTALRSVRNVYTAVYSIAHALNALLQCENGLNPTTGKHCVNNTDVQPKQVLEHLKLVDFTVLNGYKVSFDENGDTAAQYDLLNWQYKEGGSVNVITIGQYDSSLPEGHRFRFTPNTTIVWALNSTEPPKSVCRDACPAGSRKAVNKQAPVCCFDCFECPEGGINSSDCFLCTAEFWPNDKKDKCIPKPTEFLSFPEIMGTILTAFTCFGVFLSILIFIIFLVHKETPIVRANNSELSFLLLLSLKLCFLCSLTFIGRPSDWSCMLRHTAFGITFVLCISCVLGKTIVVLMAFRATLPSSNAMKWFGPTQQRLSVLAFTLIQVVICILWLTINPPFPNKNVRSFKDKIVLECALGSPIGFWAVLGYIGLLALLCFILAFLARKLPDSFNEAKFITFSMVIFCAVWIAFIPAYVSSPGKFTVAVEIFAILASTFGLLICIFVPKCYIIIFKPEQNSKNYVYAHYTTVMNQTDLLI</sequence>
<evidence type="ECO:0000256" key="3">
    <source>
        <dbReference type="ARBA" id="ARBA00022692"/>
    </source>
</evidence>
<dbReference type="PROSITE" id="PS00981">
    <property type="entry name" value="G_PROTEIN_RECEP_F3_3"/>
    <property type="match status" value="1"/>
</dbReference>
<feature type="transmembrane region" description="Helical" evidence="11">
    <location>
        <begin position="665"/>
        <end position="684"/>
    </location>
</feature>
<dbReference type="GO" id="GO:0050909">
    <property type="term" value="P:sensory perception of taste"/>
    <property type="evidence" value="ECO:0007669"/>
    <property type="project" value="UniProtKB-ARBA"/>
</dbReference>
<dbReference type="GO" id="GO:0004930">
    <property type="term" value="F:G protein-coupled receptor activity"/>
    <property type="evidence" value="ECO:0007669"/>
    <property type="project" value="UniProtKB-KW"/>
</dbReference>
<evidence type="ECO:0000256" key="10">
    <source>
        <dbReference type="ARBA" id="ARBA00023224"/>
    </source>
</evidence>
<dbReference type="InterPro" id="IPR000337">
    <property type="entry name" value="GPCR_3"/>
</dbReference>
<reference evidence="14" key="1">
    <citation type="submission" date="2025-08" db="UniProtKB">
        <authorList>
            <consortium name="Ensembl"/>
        </authorList>
    </citation>
    <scope>IDENTIFICATION</scope>
</reference>
<name>A0A8C5B5D7_GADMO</name>
<keyword evidence="10" id="KW-0807">Transducer</keyword>
<dbReference type="InterPro" id="IPR038550">
    <property type="entry name" value="GPCR_3_9-Cys_sf"/>
</dbReference>
<dbReference type="PRINTS" id="PR01535">
    <property type="entry name" value="VOMERONASL2R"/>
</dbReference>
<keyword evidence="2" id="KW-1003">Cell membrane</keyword>
<dbReference type="Gene3D" id="2.10.50.30">
    <property type="entry name" value="GPCR, family 3, nine cysteines domain"/>
    <property type="match status" value="1"/>
</dbReference>
<keyword evidence="7 11" id="KW-0472">Membrane</keyword>
<feature type="domain" description="G-protein coupled receptors family 3 profile" evidence="13">
    <location>
        <begin position="551"/>
        <end position="807"/>
    </location>
</feature>
<dbReference type="GO" id="GO:0005886">
    <property type="term" value="C:plasma membrane"/>
    <property type="evidence" value="ECO:0007669"/>
    <property type="project" value="UniProtKB-SubCell"/>
</dbReference>
<keyword evidence="9" id="KW-0325">Glycoprotein</keyword>
<evidence type="ECO:0000256" key="9">
    <source>
        <dbReference type="ARBA" id="ARBA00023180"/>
    </source>
</evidence>
<dbReference type="AlphaFoldDB" id="A0A8C5B5D7"/>
<dbReference type="GeneTree" id="ENSGT01050000244874"/>
<dbReference type="PANTHER" id="PTHR24061:SF528">
    <property type="entry name" value="C-FAMILY ODORANT RECEPTOR OLFCD2-RELATED"/>
    <property type="match status" value="1"/>
</dbReference>
<dbReference type="InterPro" id="IPR000068">
    <property type="entry name" value="GPCR_3_Ca_sens_rcpt-rel"/>
</dbReference>
<dbReference type="Pfam" id="PF01094">
    <property type="entry name" value="ANF_receptor"/>
    <property type="match status" value="1"/>
</dbReference>
<evidence type="ECO:0000256" key="1">
    <source>
        <dbReference type="ARBA" id="ARBA00004651"/>
    </source>
</evidence>
<keyword evidence="3 11" id="KW-0812">Transmembrane</keyword>
<comment type="subcellular location">
    <subcellularLocation>
        <location evidence="1">Cell membrane</location>
        <topology evidence="1">Multi-pass membrane protein</topology>
    </subcellularLocation>
</comment>
<evidence type="ECO:0000256" key="8">
    <source>
        <dbReference type="ARBA" id="ARBA00023170"/>
    </source>
</evidence>
<dbReference type="PANTHER" id="PTHR24061">
    <property type="entry name" value="CALCIUM-SENSING RECEPTOR-RELATED"/>
    <property type="match status" value="1"/>
</dbReference>
<dbReference type="InterPro" id="IPR004073">
    <property type="entry name" value="GPCR_3_vmron_rcpt_2"/>
</dbReference>
<feature type="transmembrane region" description="Helical" evidence="11">
    <location>
        <begin position="745"/>
        <end position="765"/>
    </location>
</feature>
<dbReference type="PRINTS" id="PR00248">
    <property type="entry name" value="GPCRMGR"/>
</dbReference>
<keyword evidence="5 11" id="KW-1133">Transmembrane helix</keyword>
<proteinExistence type="predicted"/>
<evidence type="ECO:0000256" key="4">
    <source>
        <dbReference type="ARBA" id="ARBA00022729"/>
    </source>
</evidence>
<dbReference type="SUPFAM" id="SSF53822">
    <property type="entry name" value="Periplasmic binding protein-like I"/>
    <property type="match status" value="1"/>
</dbReference>
<dbReference type="InterPro" id="IPR028082">
    <property type="entry name" value="Peripla_BP_I"/>
</dbReference>
<feature type="transmembrane region" description="Helical" evidence="11">
    <location>
        <begin position="777"/>
        <end position="800"/>
    </location>
</feature>
<dbReference type="Proteomes" id="UP000694546">
    <property type="component" value="Chromosome 16"/>
</dbReference>
<dbReference type="InterPro" id="IPR001828">
    <property type="entry name" value="ANF_lig-bd_rcpt"/>
</dbReference>
<dbReference type="OMA" id="FWQLPNF"/>
<feature type="transmembrane region" description="Helical" evidence="11">
    <location>
        <begin position="587"/>
        <end position="609"/>
    </location>
</feature>
<evidence type="ECO:0000256" key="11">
    <source>
        <dbReference type="SAM" id="Phobius"/>
    </source>
</evidence>
<evidence type="ECO:0000256" key="7">
    <source>
        <dbReference type="ARBA" id="ARBA00023136"/>
    </source>
</evidence>
<feature type="transmembrane region" description="Helical" evidence="11">
    <location>
        <begin position="550"/>
        <end position="575"/>
    </location>
</feature>
<evidence type="ECO:0000313" key="14">
    <source>
        <dbReference type="Ensembl" id="ENSGMOP00000042191.1"/>
    </source>
</evidence>
<dbReference type="Ensembl" id="ENSGMOT00000073299.1">
    <property type="protein sequence ID" value="ENSGMOP00000042191.1"/>
    <property type="gene ID" value="ENSGMOG00000022251.1"/>
</dbReference>
<feature type="transmembrane region" description="Helical" evidence="11">
    <location>
        <begin position="710"/>
        <end position="733"/>
    </location>
</feature>
<dbReference type="Gene3D" id="3.40.50.2300">
    <property type="match status" value="4"/>
</dbReference>
<evidence type="ECO:0000256" key="6">
    <source>
        <dbReference type="ARBA" id="ARBA00023040"/>
    </source>
</evidence>
<keyword evidence="15" id="KW-1185">Reference proteome</keyword>
<feature type="transmembrane region" description="Helical" evidence="11">
    <location>
        <begin position="621"/>
        <end position="645"/>
    </location>
</feature>
<keyword evidence="8" id="KW-0675">Receptor</keyword>
<dbReference type="CDD" id="cd15283">
    <property type="entry name" value="7tmC_V2R_pheromone"/>
    <property type="match status" value="1"/>
</dbReference>
<keyword evidence="4 12" id="KW-0732">Signal</keyword>
<dbReference type="Pfam" id="PF00003">
    <property type="entry name" value="7tm_3"/>
    <property type="match status" value="1"/>
</dbReference>
<dbReference type="InterPro" id="IPR017978">
    <property type="entry name" value="GPCR_3_C"/>
</dbReference>
<accession>A0A8C5B5D7</accession>
<evidence type="ECO:0000256" key="2">
    <source>
        <dbReference type="ARBA" id="ARBA00022475"/>
    </source>
</evidence>
<feature type="chain" id="PRO_5046449945" description="G-protein coupled receptors family 3 profile domain-containing protein" evidence="12">
    <location>
        <begin position="17"/>
        <end position="826"/>
    </location>
</feature>
<dbReference type="InterPro" id="IPR017979">
    <property type="entry name" value="GPCR_3_CS"/>
</dbReference>
<dbReference type="Pfam" id="PF07562">
    <property type="entry name" value="NCD3G"/>
    <property type="match status" value="1"/>
</dbReference>
<keyword evidence="6" id="KW-0297">G-protein coupled receptor</keyword>
<evidence type="ECO:0000313" key="15">
    <source>
        <dbReference type="Proteomes" id="UP000694546"/>
    </source>
</evidence>
<dbReference type="InterPro" id="IPR011500">
    <property type="entry name" value="GPCR_3_9-Cys_dom"/>
</dbReference>
<protein>
    <recommendedName>
        <fullName evidence="13">G-protein coupled receptors family 3 profile domain-containing protein</fullName>
    </recommendedName>
</protein>
<evidence type="ECO:0000259" key="13">
    <source>
        <dbReference type="PROSITE" id="PS50259"/>
    </source>
</evidence>
<dbReference type="PROSITE" id="PS50259">
    <property type="entry name" value="G_PROTEIN_RECEP_F3_4"/>
    <property type="match status" value="1"/>
</dbReference>
<organism evidence="14 15">
    <name type="scientific">Gadus morhua</name>
    <name type="common">Atlantic cod</name>
    <dbReference type="NCBI Taxonomy" id="8049"/>
    <lineage>
        <taxon>Eukaryota</taxon>
        <taxon>Metazoa</taxon>
        <taxon>Chordata</taxon>
        <taxon>Craniata</taxon>
        <taxon>Vertebrata</taxon>
        <taxon>Euteleostomi</taxon>
        <taxon>Actinopterygii</taxon>
        <taxon>Neopterygii</taxon>
        <taxon>Teleostei</taxon>
        <taxon>Neoteleostei</taxon>
        <taxon>Acanthomorphata</taxon>
        <taxon>Zeiogadaria</taxon>
        <taxon>Gadariae</taxon>
        <taxon>Gadiformes</taxon>
        <taxon>Gadoidei</taxon>
        <taxon>Gadidae</taxon>
        <taxon>Gadus</taxon>
    </lineage>
</organism>
<evidence type="ECO:0000256" key="5">
    <source>
        <dbReference type="ARBA" id="ARBA00022989"/>
    </source>
</evidence>
<feature type="signal peptide" evidence="12">
    <location>
        <begin position="1"/>
        <end position="16"/>
    </location>
</feature>